<accession>A0A1G6KIX6</accession>
<protein>
    <submittedName>
        <fullName evidence="7">Phosphate:Na+ symporter</fullName>
    </submittedName>
</protein>
<dbReference type="GO" id="GO:0005436">
    <property type="term" value="F:sodium:phosphate symporter activity"/>
    <property type="evidence" value="ECO:0007669"/>
    <property type="project" value="InterPro"/>
</dbReference>
<evidence type="ECO:0000256" key="2">
    <source>
        <dbReference type="ARBA" id="ARBA00022475"/>
    </source>
</evidence>
<feature type="transmembrane region" description="Helical" evidence="6">
    <location>
        <begin position="128"/>
        <end position="148"/>
    </location>
</feature>
<comment type="subcellular location">
    <subcellularLocation>
        <location evidence="1">Cell membrane</location>
        <topology evidence="1">Multi-pass membrane protein</topology>
    </subcellularLocation>
</comment>
<dbReference type="NCBIfam" id="TIGR00704">
    <property type="entry name" value="NaPi_cotrn_rel"/>
    <property type="match status" value="1"/>
</dbReference>
<feature type="transmembrane region" description="Helical" evidence="6">
    <location>
        <begin position="281"/>
        <end position="302"/>
    </location>
</feature>
<keyword evidence="5 6" id="KW-0472">Membrane</keyword>
<dbReference type="NCBIfam" id="NF037997">
    <property type="entry name" value="Na_Pi_symport"/>
    <property type="match status" value="1"/>
</dbReference>
<keyword evidence="8" id="KW-1185">Reference proteome</keyword>
<dbReference type="InterPro" id="IPR003841">
    <property type="entry name" value="Na/Pi_transpt"/>
</dbReference>
<dbReference type="RefSeq" id="WP_090775873.1">
    <property type="nucleotide sequence ID" value="NZ_FMYM01000007.1"/>
</dbReference>
<proteinExistence type="predicted"/>
<dbReference type="PANTHER" id="PTHR10010:SF46">
    <property type="entry name" value="SODIUM-DEPENDENT PHOSPHATE TRANSPORT PROTEIN 2B"/>
    <property type="match status" value="1"/>
</dbReference>
<sequence length="313" mass="33722">MGQEWFSLIVVFITLFLFGMFILRSGLMQIGARRLQPILLRATDSAWKGLIIGTVITAIFQSSTIVMIMVVGFVATQLLTFRHTIGIILGTNIGSCFTLELIAFRLTDLAVPLIGLGIFFLLFPKKILYCLGSIFFGVGAIFLAMHGLETLATPLAAEPMTHTFFHWTNAHALSGIVVGAVMTMIVQSSTATIAMAMSFIQDSALNMASGIAIMLGANIGTCLTAYIASIGASKAARLVAYAHIWLNLLGAIAFFPLIGFLAHISSLLAESTSMQLAHASVIYNVICSLVVLPFAHIFARFIERIHGRMGSIS</sequence>
<dbReference type="OrthoDB" id="9763003at2"/>
<evidence type="ECO:0000256" key="6">
    <source>
        <dbReference type="SAM" id="Phobius"/>
    </source>
</evidence>
<evidence type="ECO:0000256" key="5">
    <source>
        <dbReference type="ARBA" id="ARBA00023136"/>
    </source>
</evidence>
<keyword evidence="2" id="KW-1003">Cell membrane</keyword>
<dbReference type="AlphaFoldDB" id="A0A1G6KIX6"/>
<keyword evidence="4 6" id="KW-1133">Transmembrane helix</keyword>
<feature type="transmembrane region" description="Helical" evidence="6">
    <location>
        <begin position="207"/>
        <end position="232"/>
    </location>
</feature>
<keyword evidence="3 6" id="KW-0812">Transmembrane</keyword>
<evidence type="ECO:0000313" key="8">
    <source>
        <dbReference type="Proteomes" id="UP000242662"/>
    </source>
</evidence>
<evidence type="ECO:0000313" key="7">
    <source>
        <dbReference type="EMBL" id="SDC30914.1"/>
    </source>
</evidence>
<dbReference type="PANTHER" id="PTHR10010">
    <property type="entry name" value="SOLUTE CARRIER FAMILY 34 SODIUM PHOSPHATE , MEMBER 2-RELATED"/>
    <property type="match status" value="1"/>
</dbReference>
<feature type="transmembrane region" description="Helical" evidence="6">
    <location>
        <begin position="102"/>
        <end position="123"/>
    </location>
</feature>
<dbReference type="GO" id="GO:0005886">
    <property type="term" value="C:plasma membrane"/>
    <property type="evidence" value="ECO:0007669"/>
    <property type="project" value="UniProtKB-SubCell"/>
</dbReference>
<gene>
    <name evidence="7" type="ORF">SAMN05421737_10748</name>
</gene>
<dbReference type="EMBL" id="FMYM01000007">
    <property type="protein sequence ID" value="SDC30914.1"/>
    <property type="molecule type" value="Genomic_DNA"/>
</dbReference>
<dbReference type="GO" id="GO:0044341">
    <property type="term" value="P:sodium-dependent phosphate transport"/>
    <property type="evidence" value="ECO:0007669"/>
    <property type="project" value="InterPro"/>
</dbReference>
<feature type="transmembrane region" description="Helical" evidence="6">
    <location>
        <begin position="244"/>
        <end position="269"/>
    </location>
</feature>
<dbReference type="Pfam" id="PF02690">
    <property type="entry name" value="Na_Pi_cotrans"/>
    <property type="match status" value="2"/>
</dbReference>
<feature type="transmembrane region" description="Helical" evidence="6">
    <location>
        <begin position="49"/>
        <end position="75"/>
    </location>
</feature>
<reference evidence="8" key="1">
    <citation type="submission" date="2016-09" db="EMBL/GenBank/DDBJ databases">
        <authorList>
            <person name="Varghese N."/>
            <person name="Submissions S."/>
        </authorList>
    </citation>
    <scope>NUCLEOTIDE SEQUENCE [LARGE SCALE GENOMIC DNA]</scope>
    <source>
        <strain evidence="8">25nlg</strain>
    </source>
</reference>
<feature type="transmembrane region" description="Helical" evidence="6">
    <location>
        <begin position="168"/>
        <end position="186"/>
    </location>
</feature>
<evidence type="ECO:0000256" key="3">
    <source>
        <dbReference type="ARBA" id="ARBA00022692"/>
    </source>
</evidence>
<dbReference type="Proteomes" id="UP000242662">
    <property type="component" value="Unassembled WGS sequence"/>
</dbReference>
<name>A0A1G6KIX6_9BACI</name>
<evidence type="ECO:0000256" key="4">
    <source>
        <dbReference type="ARBA" id="ARBA00022989"/>
    </source>
</evidence>
<organism evidence="7 8">
    <name type="scientific">Shouchella lonarensis</name>
    <dbReference type="NCBI Taxonomy" id="1464122"/>
    <lineage>
        <taxon>Bacteria</taxon>
        <taxon>Bacillati</taxon>
        <taxon>Bacillota</taxon>
        <taxon>Bacilli</taxon>
        <taxon>Bacillales</taxon>
        <taxon>Bacillaceae</taxon>
        <taxon>Shouchella</taxon>
    </lineage>
</organism>
<dbReference type="InterPro" id="IPR004633">
    <property type="entry name" value="NaPi_cotrn-rel/YqeW-like"/>
</dbReference>
<feature type="transmembrane region" description="Helical" evidence="6">
    <location>
        <begin position="6"/>
        <end position="28"/>
    </location>
</feature>
<evidence type="ECO:0000256" key="1">
    <source>
        <dbReference type="ARBA" id="ARBA00004651"/>
    </source>
</evidence>